<dbReference type="SMART" id="SM00285">
    <property type="entry name" value="PBD"/>
    <property type="match status" value="1"/>
</dbReference>
<dbReference type="PROSITE" id="PS50108">
    <property type="entry name" value="CRIB"/>
    <property type="match status" value="1"/>
</dbReference>
<evidence type="ECO:0000256" key="1">
    <source>
        <dbReference type="SAM" id="MobiDB-lite"/>
    </source>
</evidence>
<dbReference type="CDD" id="cd00132">
    <property type="entry name" value="CRIB"/>
    <property type="match status" value="1"/>
</dbReference>
<accession>A0A7N0UPG0</accession>
<dbReference type="OMA" id="WRDIRIR"/>
<reference evidence="3" key="1">
    <citation type="submission" date="2021-01" db="UniProtKB">
        <authorList>
            <consortium name="EnsemblPlants"/>
        </authorList>
    </citation>
    <scope>IDENTIFICATION</scope>
</reference>
<feature type="compositionally biased region" description="Basic and acidic residues" evidence="1">
    <location>
        <begin position="70"/>
        <end position="82"/>
    </location>
</feature>
<evidence type="ECO:0000313" key="4">
    <source>
        <dbReference type="Proteomes" id="UP000594263"/>
    </source>
</evidence>
<evidence type="ECO:0000259" key="2">
    <source>
        <dbReference type="PROSITE" id="PS50108"/>
    </source>
</evidence>
<dbReference type="AlphaFoldDB" id="A0A7N0UPG0"/>
<organism evidence="3 4">
    <name type="scientific">Kalanchoe fedtschenkoi</name>
    <name type="common">Lavender scallops</name>
    <name type="synonym">South American air plant</name>
    <dbReference type="NCBI Taxonomy" id="63787"/>
    <lineage>
        <taxon>Eukaryota</taxon>
        <taxon>Viridiplantae</taxon>
        <taxon>Streptophyta</taxon>
        <taxon>Embryophyta</taxon>
        <taxon>Tracheophyta</taxon>
        <taxon>Spermatophyta</taxon>
        <taxon>Magnoliopsida</taxon>
        <taxon>eudicotyledons</taxon>
        <taxon>Gunneridae</taxon>
        <taxon>Pentapetalae</taxon>
        <taxon>Saxifragales</taxon>
        <taxon>Crassulaceae</taxon>
        <taxon>Kalanchoe</taxon>
    </lineage>
</organism>
<dbReference type="InterPro" id="IPR000095">
    <property type="entry name" value="CRIB_dom"/>
</dbReference>
<dbReference type="PANTHER" id="PTHR46325">
    <property type="entry name" value="CRIB DOMAIN-CONTAINING PROTEIN RIC8"/>
    <property type="match status" value="1"/>
</dbReference>
<keyword evidence="4" id="KW-1185">Reference proteome</keyword>
<feature type="region of interest" description="Disordered" evidence="1">
    <location>
        <begin position="51"/>
        <end position="134"/>
    </location>
</feature>
<feature type="domain" description="CRIB" evidence="2">
    <location>
        <begin position="28"/>
        <end position="41"/>
    </location>
</feature>
<sequence>MGTKMKGFYKGMKYISQIFVVKEHEFEIGYPTDVKHVAHIGADGLGGAPPSWMNEFKAGPDFSAPTLGSFKEKKSMNSKDLDQSAGCPLTSKVDSPTTQKKQRRKKPKSTTSSPKATSRQSRTPGPKGMQTLEV</sequence>
<dbReference type="PANTHER" id="PTHR46325:SF20">
    <property type="entry name" value="CRIB DOMAIN-CONTAINING PROTEIN RIC10"/>
    <property type="match status" value="1"/>
</dbReference>
<name>A0A7N0UPG0_KALFE</name>
<dbReference type="Proteomes" id="UP000594263">
    <property type="component" value="Unplaced"/>
</dbReference>
<proteinExistence type="predicted"/>
<protein>
    <recommendedName>
        <fullName evidence="2">CRIB domain-containing protein</fullName>
    </recommendedName>
</protein>
<feature type="compositionally biased region" description="Low complexity" evidence="1">
    <location>
        <begin position="109"/>
        <end position="119"/>
    </location>
</feature>
<dbReference type="Gene3D" id="3.90.810.10">
    <property type="entry name" value="CRIB domain"/>
    <property type="match status" value="1"/>
</dbReference>
<dbReference type="EnsemblPlants" id="Kaladp0076s0342.1.v1.1">
    <property type="protein sequence ID" value="Kaladp0076s0342.1.v1.1"/>
    <property type="gene ID" value="Kaladp0076s0342.v1.1"/>
</dbReference>
<dbReference type="InterPro" id="IPR036936">
    <property type="entry name" value="CRIB_dom_sf"/>
</dbReference>
<dbReference type="Gramene" id="Kaladp0076s0342.1.v1.1">
    <property type="protein sequence ID" value="Kaladp0076s0342.1.v1.1"/>
    <property type="gene ID" value="Kaladp0076s0342.v1.1"/>
</dbReference>
<dbReference type="Pfam" id="PF00786">
    <property type="entry name" value="PBD"/>
    <property type="match status" value="1"/>
</dbReference>
<evidence type="ECO:0000313" key="3">
    <source>
        <dbReference type="EnsemblPlants" id="Kaladp0076s0342.1.v1.1"/>
    </source>
</evidence>